<evidence type="ECO:0000313" key="3">
    <source>
        <dbReference type="EMBL" id="ACU71383.1"/>
    </source>
</evidence>
<dbReference type="Pfam" id="PF04286">
    <property type="entry name" value="DUF445"/>
    <property type="match status" value="1"/>
</dbReference>
<keyword evidence="2" id="KW-0812">Transmembrane</keyword>
<feature type="transmembrane region" description="Helical" evidence="2">
    <location>
        <begin position="30"/>
        <end position="48"/>
    </location>
</feature>
<dbReference type="STRING" id="479433.Caci_2465"/>
<feature type="region of interest" description="Disordered" evidence="1">
    <location>
        <begin position="1"/>
        <end position="22"/>
    </location>
</feature>
<sequence>MTIVTKARPSDPLTPSELQKRSGMRRMKSVATGFLLAAAIVYITMRILQNHGVHGWTGYVEAAAEAGMVGGLADWFAVTALFKHPLGVPIPHTAIIPNRKDQFGEGLGTFVGENFLSEDVIRSRLSALGISRRTGQWLSQPENAARVTKELATAVRGVLTVLRDEDIQKILGDAVAVRLAKADLATPLGNVLQRLTESGNHHQVVDMVAARAHDWLEAHPEAIGNAVSNEAPLWSPRFLDDAVARRIQRELVKLAGSVRDDQNHPVRKALDRFMADYAEELRTDPETRRRVDKLKTEVLEHHELQGVVASGWTAMRQAVIDAAEDPDSDLQARARDGLQSLGRRLETDTAMQEKADGWIREVAVHLVTTYRQEITSLITDTVAAWDGPATSRKIELQVGRDLQFIRINGTVVGALAGLVIYAVTQLAF</sequence>
<dbReference type="PANTHER" id="PTHR38442:SF1">
    <property type="entry name" value="INNER MEMBRANE PROTEIN"/>
    <property type="match status" value="1"/>
</dbReference>
<evidence type="ECO:0008006" key="5">
    <source>
        <dbReference type="Google" id="ProtNLM"/>
    </source>
</evidence>
<evidence type="ECO:0000256" key="1">
    <source>
        <dbReference type="SAM" id="MobiDB-lite"/>
    </source>
</evidence>
<dbReference type="PANTHER" id="PTHR38442">
    <property type="entry name" value="INNER MEMBRANE PROTEIN-RELATED"/>
    <property type="match status" value="1"/>
</dbReference>
<name>C7PVZ1_CATAD</name>
<dbReference type="RefSeq" id="WP_012786676.1">
    <property type="nucleotide sequence ID" value="NC_013131.1"/>
</dbReference>
<keyword evidence="2" id="KW-1133">Transmembrane helix</keyword>
<proteinExistence type="predicted"/>
<dbReference type="eggNOG" id="COG2733">
    <property type="taxonomic scope" value="Bacteria"/>
</dbReference>
<dbReference type="HOGENOM" id="CLU_036718_0_0_11"/>
<organism evidence="3 4">
    <name type="scientific">Catenulispora acidiphila (strain DSM 44928 / JCM 14897 / NBRC 102108 / NRRL B-24433 / ID139908)</name>
    <dbReference type="NCBI Taxonomy" id="479433"/>
    <lineage>
        <taxon>Bacteria</taxon>
        <taxon>Bacillati</taxon>
        <taxon>Actinomycetota</taxon>
        <taxon>Actinomycetes</taxon>
        <taxon>Catenulisporales</taxon>
        <taxon>Catenulisporaceae</taxon>
        <taxon>Catenulispora</taxon>
    </lineage>
</organism>
<reference evidence="3 4" key="1">
    <citation type="journal article" date="2009" name="Stand. Genomic Sci.">
        <title>Complete genome sequence of Catenulispora acidiphila type strain (ID 139908).</title>
        <authorList>
            <person name="Copeland A."/>
            <person name="Lapidus A."/>
            <person name="Glavina Del Rio T."/>
            <person name="Nolan M."/>
            <person name="Lucas S."/>
            <person name="Chen F."/>
            <person name="Tice H."/>
            <person name="Cheng J.F."/>
            <person name="Bruce D."/>
            <person name="Goodwin L."/>
            <person name="Pitluck S."/>
            <person name="Mikhailova N."/>
            <person name="Pati A."/>
            <person name="Ivanova N."/>
            <person name="Mavromatis K."/>
            <person name="Chen A."/>
            <person name="Palaniappan K."/>
            <person name="Chain P."/>
            <person name="Land M."/>
            <person name="Hauser L."/>
            <person name="Chang Y.J."/>
            <person name="Jeffries C.D."/>
            <person name="Chertkov O."/>
            <person name="Brettin T."/>
            <person name="Detter J.C."/>
            <person name="Han C."/>
            <person name="Ali Z."/>
            <person name="Tindall B.J."/>
            <person name="Goker M."/>
            <person name="Bristow J."/>
            <person name="Eisen J.A."/>
            <person name="Markowitz V."/>
            <person name="Hugenholtz P."/>
            <person name="Kyrpides N.C."/>
            <person name="Klenk H.P."/>
        </authorList>
    </citation>
    <scope>NUCLEOTIDE SEQUENCE [LARGE SCALE GENOMIC DNA]</scope>
    <source>
        <strain evidence="4">DSM 44928 / JCM 14897 / NBRC 102108 / NRRL B-24433 / ID139908</strain>
    </source>
</reference>
<dbReference type="InParanoid" id="C7PVZ1"/>
<keyword evidence="2" id="KW-0472">Membrane</keyword>
<evidence type="ECO:0000256" key="2">
    <source>
        <dbReference type="SAM" id="Phobius"/>
    </source>
</evidence>
<dbReference type="KEGG" id="cai:Caci_2465"/>
<protein>
    <recommendedName>
        <fullName evidence="5">Transmembrane protein</fullName>
    </recommendedName>
</protein>
<accession>C7PVZ1</accession>
<keyword evidence="4" id="KW-1185">Reference proteome</keyword>
<dbReference type="AlphaFoldDB" id="C7PVZ1"/>
<dbReference type="Proteomes" id="UP000000851">
    <property type="component" value="Chromosome"/>
</dbReference>
<dbReference type="InterPro" id="IPR007383">
    <property type="entry name" value="DUF445"/>
</dbReference>
<gene>
    <name evidence="3" type="ordered locus">Caci_2465</name>
</gene>
<evidence type="ECO:0000313" key="4">
    <source>
        <dbReference type="Proteomes" id="UP000000851"/>
    </source>
</evidence>
<dbReference type="GO" id="GO:0005886">
    <property type="term" value="C:plasma membrane"/>
    <property type="evidence" value="ECO:0007669"/>
    <property type="project" value="TreeGrafter"/>
</dbReference>
<dbReference type="EMBL" id="CP001700">
    <property type="protein sequence ID" value="ACU71383.1"/>
    <property type="molecule type" value="Genomic_DNA"/>
</dbReference>